<reference evidence="1" key="1">
    <citation type="submission" date="2021-08" db="EMBL/GenBank/DDBJ databases">
        <authorList>
            <person name="Misof B."/>
            <person name="Oliver O."/>
            <person name="Podsiadlowski L."/>
            <person name="Donath A."/>
            <person name="Peters R."/>
            <person name="Mayer C."/>
            <person name="Rust J."/>
            <person name="Gunkel S."/>
            <person name="Lesny P."/>
            <person name="Martin S."/>
            <person name="Oeyen J.P."/>
            <person name="Petersen M."/>
            <person name="Panagiotis P."/>
            <person name="Wilbrandt J."/>
            <person name="Tanja T."/>
        </authorList>
    </citation>
    <scope>NUCLEOTIDE SEQUENCE</scope>
    <source>
        <strain evidence="1">GBR_01_08_01A</strain>
        <tissue evidence="1">Thorax + abdomen</tissue>
    </source>
</reference>
<proteinExistence type="predicted"/>
<reference evidence="1" key="2">
    <citation type="journal article" date="2023" name="Commun. Biol.">
        <title>Intrasexual cuticular hydrocarbon dimorphism in a wasp sheds light on hydrocarbon biosynthesis genes in Hymenoptera.</title>
        <authorList>
            <person name="Moris V.C."/>
            <person name="Podsiadlowski L."/>
            <person name="Martin S."/>
            <person name="Oeyen J.P."/>
            <person name="Donath A."/>
            <person name="Petersen M."/>
            <person name="Wilbrandt J."/>
            <person name="Misof B."/>
            <person name="Liedtke D."/>
            <person name="Thamm M."/>
            <person name="Scheiner R."/>
            <person name="Schmitt T."/>
            <person name="Niehuis O."/>
        </authorList>
    </citation>
    <scope>NUCLEOTIDE SEQUENCE</scope>
    <source>
        <strain evidence="1">GBR_01_08_01A</strain>
    </source>
</reference>
<dbReference type="Proteomes" id="UP001258017">
    <property type="component" value="Unassembled WGS sequence"/>
</dbReference>
<sequence>MGLLYRRIGYFEAYSDADFAGDKKERKSTTGVICKHASAAITWQSKRQKCVAHSTTVAEYVSAASACKDVVWLKKLLPECQSDNENFTLYIDNISAIKLIKNPEFHQRSKHIDIKYHYIRDLYRTGEIKLRYIKTDAQVADVLTKPLTKYKFMDLRSKLGLVSKTELYNLKCKENKSDRGRV</sequence>
<gene>
    <name evidence="1" type="ORF">KPH14_000778</name>
</gene>
<accession>A0AAD9VLA9</accession>
<dbReference type="CDD" id="cd09272">
    <property type="entry name" value="RNase_HI_RT_Ty1"/>
    <property type="match status" value="1"/>
</dbReference>
<evidence type="ECO:0000313" key="1">
    <source>
        <dbReference type="EMBL" id="KAK2577907.1"/>
    </source>
</evidence>
<protein>
    <recommendedName>
        <fullName evidence="3">Copia protein</fullName>
    </recommendedName>
</protein>
<name>A0AAD9VLA9_9HYME</name>
<dbReference type="AlphaFoldDB" id="A0AAD9VLA9"/>
<dbReference type="EMBL" id="JAIFRP010000856">
    <property type="protein sequence ID" value="KAK2577907.1"/>
    <property type="molecule type" value="Genomic_DNA"/>
</dbReference>
<dbReference type="PANTHER" id="PTHR11439:SF483">
    <property type="entry name" value="PEPTIDE SYNTHASE GLIP-LIKE, PUTATIVE (AFU_ORTHOLOGUE AFUA_3G12920)-RELATED"/>
    <property type="match status" value="1"/>
</dbReference>
<comment type="caution">
    <text evidence="1">The sequence shown here is derived from an EMBL/GenBank/DDBJ whole genome shotgun (WGS) entry which is preliminary data.</text>
</comment>
<evidence type="ECO:0008006" key="3">
    <source>
        <dbReference type="Google" id="ProtNLM"/>
    </source>
</evidence>
<evidence type="ECO:0000313" key="2">
    <source>
        <dbReference type="Proteomes" id="UP001258017"/>
    </source>
</evidence>
<dbReference type="PANTHER" id="PTHR11439">
    <property type="entry name" value="GAG-POL-RELATED RETROTRANSPOSON"/>
    <property type="match status" value="1"/>
</dbReference>
<keyword evidence="2" id="KW-1185">Reference proteome</keyword>
<organism evidence="1 2">
    <name type="scientific">Odynerus spinipes</name>
    <dbReference type="NCBI Taxonomy" id="1348599"/>
    <lineage>
        <taxon>Eukaryota</taxon>
        <taxon>Metazoa</taxon>
        <taxon>Ecdysozoa</taxon>
        <taxon>Arthropoda</taxon>
        <taxon>Hexapoda</taxon>
        <taxon>Insecta</taxon>
        <taxon>Pterygota</taxon>
        <taxon>Neoptera</taxon>
        <taxon>Endopterygota</taxon>
        <taxon>Hymenoptera</taxon>
        <taxon>Apocrita</taxon>
        <taxon>Aculeata</taxon>
        <taxon>Vespoidea</taxon>
        <taxon>Vespidae</taxon>
        <taxon>Eumeninae</taxon>
        <taxon>Odynerus</taxon>
    </lineage>
</organism>